<accession>A0AAQ3TRR8</accession>
<evidence type="ECO:0000256" key="3">
    <source>
        <dbReference type="ARBA" id="ARBA00022722"/>
    </source>
</evidence>
<dbReference type="GO" id="GO:0003676">
    <property type="term" value="F:nucleic acid binding"/>
    <property type="evidence" value="ECO:0007669"/>
    <property type="project" value="InterPro"/>
</dbReference>
<dbReference type="Proteomes" id="UP001341281">
    <property type="component" value="Chromosome 05"/>
</dbReference>
<dbReference type="Pfam" id="PF17917">
    <property type="entry name" value="RT_RNaseH"/>
    <property type="match status" value="1"/>
</dbReference>
<feature type="domain" description="Integrase zinc-binding" evidence="8">
    <location>
        <begin position="189"/>
        <end position="235"/>
    </location>
</feature>
<dbReference type="SUPFAM" id="SSF56672">
    <property type="entry name" value="DNA/RNA polymerases"/>
    <property type="match status" value="1"/>
</dbReference>
<dbReference type="GO" id="GO:0016787">
    <property type="term" value="F:hydrolase activity"/>
    <property type="evidence" value="ECO:0007669"/>
    <property type="project" value="UniProtKB-KW"/>
</dbReference>
<dbReference type="InterPro" id="IPR043128">
    <property type="entry name" value="Rev_trsase/Diguanyl_cyclase"/>
</dbReference>
<protein>
    <submittedName>
        <fullName evidence="9">Uncharacterized protein</fullName>
    </submittedName>
</protein>
<evidence type="ECO:0000256" key="4">
    <source>
        <dbReference type="ARBA" id="ARBA00022759"/>
    </source>
</evidence>
<dbReference type="InterPro" id="IPR036397">
    <property type="entry name" value="RNaseH_sf"/>
</dbReference>
<dbReference type="PANTHER" id="PTHR34072:SF52">
    <property type="entry name" value="RIBONUCLEASE H"/>
    <property type="match status" value="1"/>
</dbReference>
<dbReference type="AlphaFoldDB" id="A0AAQ3TRR8"/>
<keyword evidence="3" id="KW-0540">Nuclease</keyword>
<dbReference type="Gene3D" id="3.30.70.270">
    <property type="match status" value="1"/>
</dbReference>
<dbReference type="InterPro" id="IPR012337">
    <property type="entry name" value="RNaseH-like_sf"/>
</dbReference>
<keyword evidence="1" id="KW-0808">Transferase</keyword>
<sequence>MLRAGSSRKPSREIRSFLGLAGYYRRFIKDFSKIAKPMTSLTKKNAKFVWGPKCEDGFRELKKLPTTAPVLAQPDVTKPFDGRVLMQEGRVIAYASRQLRKHEANYPTHDLELAAVVHALKIWRHYLLGNTCHIYTDHKSLKYIFTQPELNMRQRRWLELIKDYDLEIHYHPGKANVVADALSLPKDMELRKKILDEAHTSILTMHPGSNKMYQDLKQKFWWTRMKREIAKYVSSAMCWEDIHMDFVVGLPRTPKGYDSIWVIIDRFTKSAHFIPVEPPTLQPLMPNYTSPE</sequence>
<dbReference type="GO" id="GO:0003964">
    <property type="term" value="F:RNA-directed DNA polymerase activity"/>
    <property type="evidence" value="ECO:0007669"/>
    <property type="project" value="UniProtKB-KW"/>
</dbReference>
<keyword evidence="4" id="KW-0255">Endonuclease</keyword>
<evidence type="ECO:0000313" key="10">
    <source>
        <dbReference type="Proteomes" id="UP001341281"/>
    </source>
</evidence>
<dbReference type="Pfam" id="PF17921">
    <property type="entry name" value="Integrase_H2C2"/>
    <property type="match status" value="1"/>
</dbReference>
<keyword evidence="5" id="KW-0378">Hydrolase</keyword>
<evidence type="ECO:0000256" key="5">
    <source>
        <dbReference type="ARBA" id="ARBA00022801"/>
    </source>
</evidence>
<evidence type="ECO:0000256" key="1">
    <source>
        <dbReference type="ARBA" id="ARBA00022679"/>
    </source>
</evidence>
<proteinExistence type="predicted"/>
<dbReference type="PANTHER" id="PTHR34072">
    <property type="entry name" value="ENZYMATIC POLYPROTEIN-RELATED"/>
    <property type="match status" value="1"/>
</dbReference>
<organism evidence="9 10">
    <name type="scientific">Paspalum notatum var. saurae</name>
    <dbReference type="NCBI Taxonomy" id="547442"/>
    <lineage>
        <taxon>Eukaryota</taxon>
        <taxon>Viridiplantae</taxon>
        <taxon>Streptophyta</taxon>
        <taxon>Embryophyta</taxon>
        <taxon>Tracheophyta</taxon>
        <taxon>Spermatophyta</taxon>
        <taxon>Magnoliopsida</taxon>
        <taxon>Liliopsida</taxon>
        <taxon>Poales</taxon>
        <taxon>Poaceae</taxon>
        <taxon>PACMAD clade</taxon>
        <taxon>Panicoideae</taxon>
        <taxon>Andropogonodae</taxon>
        <taxon>Paspaleae</taxon>
        <taxon>Paspalinae</taxon>
        <taxon>Paspalum</taxon>
    </lineage>
</organism>
<dbReference type="Gene3D" id="1.10.340.70">
    <property type="match status" value="1"/>
</dbReference>
<evidence type="ECO:0000259" key="7">
    <source>
        <dbReference type="Pfam" id="PF17917"/>
    </source>
</evidence>
<dbReference type="InterPro" id="IPR041588">
    <property type="entry name" value="Integrase_H2C2"/>
</dbReference>
<evidence type="ECO:0000313" key="9">
    <source>
        <dbReference type="EMBL" id="WVZ76700.1"/>
    </source>
</evidence>
<feature type="domain" description="Reverse transcriptase RNase H-like" evidence="7">
    <location>
        <begin position="82"/>
        <end position="164"/>
    </location>
</feature>
<evidence type="ECO:0000259" key="8">
    <source>
        <dbReference type="Pfam" id="PF17921"/>
    </source>
</evidence>
<dbReference type="EMBL" id="CP144749">
    <property type="protein sequence ID" value="WVZ76700.1"/>
    <property type="molecule type" value="Genomic_DNA"/>
</dbReference>
<gene>
    <name evidence="9" type="ORF">U9M48_024652</name>
</gene>
<dbReference type="Gene3D" id="3.30.420.10">
    <property type="entry name" value="Ribonuclease H-like superfamily/Ribonuclease H"/>
    <property type="match status" value="1"/>
</dbReference>
<dbReference type="InterPro" id="IPR041373">
    <property type="entry name" value="RT_RNaseH"/>
</dbReference>
<dbReference type="CDD" id="cd09274">
    <property type="entry name" value="RNase_HI_RT_Ty3"/>
    <property type="match status" value="1"/>
</dbReference>
<evidence type="ECO:0000256" key="6">
    <source>
        <dbReference type="ARBA" id="ARBA00022918"/>
    </source>
</evidence>
<keyword evidence="2" id="KW-0548">Nucleotidyltransferase</keyword>
<dbReference type="FunFam" id="3.30.70.270:FF:000020">
    <property type="entry name" value="Transposon Tf2-6 polyprotein-like Protein"/>
    <property type="match status" value="1"/>
</dbReference>
<dbReference type="InterPro" id="IPR043502">
    <property type="entry name" value="DNA/RNA_pol_sf"/>
</dbReference>
<keyword evidence="6" id="KW-0695">RNA-directed DNA polymerase</keyword>
<evidence type="ECO:0000256" key="2">
    <source>
        <dbReference type="ARBA" id="ARBA00022695"/>
    </source>
</evidence>
<name>A0AAQ3TRR8_PASNO</name>
<dbReference type="GO" id="GO:0004519">
    <property type="term" value="F:endonuclease activity"/>
    <property type="evidence" value="ECO:0007669"/>
    <property type="project" value="UniProtKB-KW"/>
</dbReference>
<reference evidence="9 10" key="1">
    <citation type="submission" date="2024-02" db="EMBL/GenBank/DDBJ databases">
        <title>High-quality chromosome-scale genome assembly of Pensacola bahiagrass (Paspalum notatum Flugge var. saurae).</title>
        <authorList>
            <person name="Vega J.M."/>
            <person name="Podio M."/>
            <person name="Orjuela J."/>
            <person name="Siena L.A."/>
            <person name="Pessino S.C."/>
            <person name="Combes M.C."/>
            <person name="Mariac C."/>
            <person name="Albertini E."/>
            <person name="Pupilli F."/>
            <person name="Ortiz J.P.A."/>
            <person name="Leblanc O."/>
        </authorList>
    </citation>
    <scope>NUCLEOTIDE SEQUENCE [LARGE SCALE GENOMIC DNA]</scope>
    <source>
        <strain evidence="9">R1</strain>
        <tissue evidence="9">Leaf</tissue>
    </source>
</reference>
<dbReference type="SUPFAM" id="SSF53098">
    <property type="entry name" value="Ribonuclease H-like"/>
    <property type="match status" value="1"/>
</dbReference>
<keyword evidence="10" id="KW-1185">Reference proteome</keyword>